<evidence type="ECO:0000313" key="3">
    <source>
        <dbReference type="Proteomes" id="UP000324222"/>
    </source>
</evidence>
<dbReference type="AlphaFoldDB" id="A0A5B7IG63"/>
<gene>
    <name evidence="2" type="ORF">E2C01_078119</name>
</gene>
<name>A0A5B7IG63_PORTR</name>
<organism evidence="2 3">
    <name type="scientific">Portunus trituberculatus</name>
    <name type="common">Swimming crab</name>
    <name type="synonym">Neptunus trituberculatus</name>
    <dbReference type="NCBI Taxonomy" id="210409"/>
    <lineage>
        <taxon>Eukaryota</taxon>
        <taxon>Metazoa</taxon>
        <taxon>Ecdysozoa</taxon>
        <taxon>Arthropoda</taxon>
        <taxon>Crustacea</taxon>
        <taxon>Multicrustacea</taxon>
        <taxon>Malacostraca</taxon>
        <taxon>Eumalacostraca</taxon>
        <taxon>Eucarida</taxon>
        <taxon>Decapoda</taxon>
        <taxon>Pleocyemata</taxon>
        <taxon>Brachyura</taxon>
        <taxon>Eubrachyura</taxon>
        <taxon>Portunoidea</taxon>
        <taxon>Portunidae</taxon>
        <taxon>Portuninae</taxon>
        <taxon>Portunus</taxon>
    </lineage>
</organism>
<dbReference type="EMBL" id="VSRR010062455">
    <property type="protein sequence ID" value="MPC83410.1"/>
    <property type="molecule type" value="Genomic_DNA"/>
</dbReference>
<comment type="caution">
    <text evidence="2">The sequence shown here is derived from an EMBL/GenBank/DDBJ whole genome shotgun (WGS) entry which is preliminary data.</text>
</comment>
<evidence type="ECO:0000256" key="1">
    <source>
        <dbReference type="SAM" id="MobiDB-lite"/>
    </source>
</evidence>
<feature type="region of interest" description="Disordered" evidence="1">
    <location>
        <begin position="1"/>
        <end position="24"/>
    </location>
</feature>
<sequence length="100" mass="11403">MYRVVGPLPESDVNNHHLYRSSEDEDHAGLNFLTHPKIDRTDMNTVCEGGTKESEKDHIPLRNCADFFGKISGGMDEIPTPISIVRHNPTRRRDLADFRN</sequence>
<accession>A0A5B7IG63</accession>
<proteinExistence type="predicted"/>
<evidence type="ECO:0000313" key="2">
    <source>
        <dbReference type="EMBL" id="MPC83410.1"/>
    </source>
</evidence>
<dbReference type="Proteomes" id="UP000324222">
    <property type="component" value="Unassembled WGS sequence"/>
</dbReference>
<protein>
    <submittedName>
        <fullName evidence="2">Uncharacterized protein</fullName>
    </submittedName>
</protein>
<reference evidence="2 3" key="1">
    <citation type="submission" date="2019-05" db="EMBL/GenBank/DDBJ databases">
        <title>Another draft genome of Portunus trituberculatus and its Hox gene families provides insights of decapod evolution.</title>
        <authorList>
            <person name="Jeong J.-H."/>
            <person name="Song I."/>
            <person name="Kim S."/>
            <person name="Choi T."/>
            <person name="Kim D."/>
            <person name="Ryu S."/>
            <person name="Kim W."/>
        </authorList>
    </citation>
    <scope>NUCLEOTIDE SEQUENCE [LARGE SCALE GENOMIC DNA]</scope>
    <source>
        <tissue evidence="2">Muscle</tissue>
    </source>
</reference>
<keyword evidence="3" id="KW-1185">Reference proteome</keyword>